<dbReference type="RefSeq" id="WP_203787184.1">
    <property type="nucleotide sequence ID" value="NZ_BOMV01000078.1"/>
</dbReference>
<comment type="caution">
    <text evidence="2">The sequence shown here is derived from an EMBL/GenBank/DDBJ whole genome shotgun (WGS) entry which is preliminary data.</text>
</comment>
<feature type="chain" id="PRO_5037346636" description="DUF4360 domain-containing protein" evidence="1">
    <location>
        <begin position="27"/>
        <end position="200"/>
    </location>
</feature>
<evidence type="ECO:0008006" key="4">
    <source>
        <dbReference type="Google" id="ProtNLM"/>
    </source>
</evidence>
<dbReference type="Proteomes" id="UP000636960">
    <property type="component" value="Unassembled WGS sequence"/>
</dbReference>
<evidence type="ECO:0000313" key="2">
    <source>
        <dbReference type="EMBL" id="GIE99958.1"/>
    </source>
</evidence>
<name>A0A919K4D2_9ACTN</name>
<evidence type="ECO:0000313" key="3">
    <source>
        <dbReference type="Proteomes" id="UP000636960"/>
    </source>
</evidence>
<organism evidence="2 3">
    <name type="scientific">Paractinoplanes rishiriensis</name>
    <dbReference type="NCBI Taxonomy" id="1050105"/>
    <lineage>
        <taxon>Bacteria</taxon>
        <taxon>Bacillati</taxon>
        <taxon>Actinomycetota</taxon>
        <taxon>Actinomycetes</taxon>
        <taxon>Micromonosporales</taxon>
        <taxon>Micromonosporaceae</taxon>
        <taxon>Paractinoplanes</taxon>
    </lineage>
</organism>
<dbReference type="PANTHER" id="PTHR38847:SF1">
    <property type="entry name" value="PSEUDOURIDINE SYNTHASE RSUA_RLUA-LIKE DOMAIN-CONTAINING PROTEIN"/>
    <property type="match status" value="1"/>
</dbReference>
<gene>
    <name evidence="2" type="ORF">Ari01nite_74230</name>
</gene>
<feature type="signal peptide" evidence="1">
    <location>
        <begin position="1"/>
        <end position="26"/>
    </location>
</feature>
<evidence type="ECO:0000256" key="1">
    <source>
        <dbReference type="SAM" id="SignalP"/>
    </source>
</evidence>
<protein>
    <recommendedName>
        <fullName evidence="4">DUF4360 domain-containing protein</fullName>
    </recommendedName>
</protein>
<dbReference type="InterPro" id="IPR025649">
    <property type="entry name" value="DUF4360"/>
</dbReference>
<dbReference type="PANTHER" id="PTHR38847">
    <property type="match status" value="1"/>
</dbReference>
<reference evidence="2" key="1">
    <citation type="submission" date="2021-01" db="EMBL/GenBank/DDBJ databases">
        <title>Whole genome shotgun sequence of Actinoplanes rishiriensis NBRC 108556.</title>
        <authorList>
            <person name="Komaki H."/>
            <person name="Tamura T."/>
        </authorList>
    </citation>
    <scope>NUCLEOTIDE SEQUENCE</scope>
    <source>
        <strain evidence="2">NBRC 108556</strain>
    </source>
</reference>
<keyword evidence="3" id="KW-1185">Reference proteome</keyword>
<proteinExistence type="predicted"/>
<dbReference type="Pfam" id="PF14273">
    <property type="entry name" value="DUF4360"/>
    <property type="match status" value="1"/>
</dbReference>
<dbReference type="EMBL" id="BOMV01000078">
    <property type="protein sequence ID" value="GIE99958.1"/>
    <property type="molecule type" value="Genomic_DNA"/>
</dbReference>
<dbReference type="AlphaFoldDB" id="A0A919K4D2"/>
<sequence length="200" mass="21202">MISTISGLRWAALTSAFLLPAPAAAAAPAADPAPVEQVAIDILAVEGSGCPAGTVTISALPDNAGFQLHHTDYRAAAGRRNCHVELAVDAPAGFAYAIMHAGYRGELQVGPGASTALRPTFHFTGRAPLILQRHTFTGPLDGDWQVTDDVEPAARAFSSCEQLQNLHINTDLRAIAADPPAQPSWISLAHALFEFEWRRC</sequence>
<accession>A0A919K4D2</accession>
<keyword evidence="1" id="KW-0732">Signal</keyword>